<keyword evidence="1" id="KW-1133">Transmembrane helix</keyword>
<sequence>MVHDIKTAFKRSRSTLAQDFLGAASLLVILVGGLYVPGML</sequence>
<keyword evidence="3" id="KW-1185">Reference proteome</keyword>
<dbReference type="EMBL" id="FWFS01000005">
    <property type="protein sequence ID" value="SLN40054.1"/>
    <property type="molecule type" value="Genomic_DNA"/>
</dbReference>
<accession>A0A1Y5SH71</accession>
<evidence type="ECO:0000313" key="2">
    <source>
        <dbReference type="EMBL" id="SLN40054.1"/>
    </source>
</evidence>
<organism evidence="2 3">
    <name type="scientific">Aquimixticola soesokkakensis</name>
    <dbReference type="NCBI Taxonomy" id="1519096"/>
    <lineage>
        <taxon>Bacteria</taxon>
        <taxon>Pseudomonadati</taxon>
        <taxon>Pseudomonadota</taxon>
        <taxon>Alphaproteobacteria</taxon>
        <taxon>Rhodobacterales</taxon>
        <taxon>Paracoccaceae</taxon>
        <taxon>Aquimixticola</taxon>
    </lineage>
</organism>
<keyword evidence="1" id="KW-0472">Membrane</keyword>
<keyword evidence="1" id="KW-0812">Transmembrane</keyword>
<dbReference type="Proteomes" id="UP000193862">
    <property type="component" value="Unassembled WGS sequence"/>
</dbReference>
<name>A0A1Y5SH71_9RHOB</name>
<proteinExistence type="predicted"/>
<dbReference type="AlphaFoldDB" id="A0A1Y5SH71"/>
<evidence type="ECO:0000313" key="3">
    <source>
        <dbReference type="Proteomes" id="UP000193862"/>
    </source>
</evidence>
<evidence type="ECO:0000256" key="1">
    <source>
        <dbReference type="SAM" id="Phobius"/>
    </source>
</evidence>
<feature type="transmembrane region" description="Helical" evidence="1">
    <location>
        <begin position="20"/>
        <end position="38"/>
    </location>
</feature>
<protein>
    <submittedName>
        <fullName evidence="2">Uncharacterized protein</fullName>
    </submittedName>
</protein>
<reference evidence="2 3" key="1">
    <citation type="submission" date="2017-03" db="EMBL/GenBank/DDBJ databases">
        <authorList>
            <person name="Afonso C.L."/>
            <person name="Miller P.J."/>
            <person name="Scott M.A."/>
            <person name="Spackman E."/>
            <person name="Goraichik I."/>
            <person name="Dimitrov K.M."/>
            <person name="Suarez D.L."/>
            <person name="Swayne D.E."/>
        </authorList>
    </citation>
    <scope>NUCLEOTIDE SEQUENCE [LARGE SCALE GENOMIC DNA]</scope>
    <source>
        <strain evidence="2 3">CECT 8620</strain>
    </source>
</reference>
<gene>
    <name evidence="2" type="ORF">AQS8620_01509</name>
</gene>